<keyword evidence="4" id="KW-1185">Reference proteome</keyword>
<dbReference type="Proteomes" id="UP000235803">
    <property type="component" value="Unassembled WGS sequence"/>
</dbReference>
<evidence type="ECO:0000256" key="1">
    <source>
        <dbReference type="SAM" id="MobiDB-lite"/>
    </source>
</evidence>
<evidence type="ECO:0000313" key="3">
    <source>
        <dbReference type="EMBL" id="PMR76566.1"/>
    </source>
</evidence>
<organism evidence="3 4">
    <name type="scientific">Billgrantia endophytica</name>
    <dbReference type="NCBI Taxonomy" id="2033802"/>
    <lineage>
        <taxon>Bacteria</taxon>
        <taxon>Pseudomonadati</taxon>
        <taxon>Pseudomonadota</taxon>
        <taxon>Gammaproteobacteria</taxon>
        <taxon>Oceanospirillales</taxon>
        <taxon>Halomonadaceae</taxon>
        <taxon>Billgrantia</taxon>
    </lineage>
</organism>
<reference evidence="3 4" key="1">
    <citation type="submission" date="2018-01" db="EMBL/GenBank/DDBJ databases">
        <title>Halomonas endophytica sp. nov., isolated from storage liquid in the stems of Populus euphratica.</title>
        <authorList>
            <person name="Chen C."/>
        </authorList>
    </citation>
    <scope>NUCLEOTIDE SEQUENCE [LARGE SCALE GENOMIC DNA]</scope>
    <source>
        <strain evidence="3 4">MC28</strain>
    </source>
</reference>
<keyword evidence="2" id="KW-1133">Transmembrane helix</keyword>
<comment type="caution">
    <text evidence="3">The sequence shown here is derived from an EMBL/GenBank/DDBJ whole genome shotgun (WGS) entry which is preliminary data.</text>
</comment>
<evidence type="ECO:0000313" key="4">
    <source>
        <dbReference type="Proteomes" id="UP000235803"/>
    </source>
</evidence>
<gene>
    <name evidence="3" type="ORF">C1H69_05870</name>
</gene>
<sequence>MDDVASQFITANETFIQLAVALLLGALIGIERGWVAREDSMDPPQNMRLQENDSEGVTSLQA</sequence>
<feature type="region of interest" description="Disordered" evidence="1">
    <location>
        <begin position="39"/>
        <end position="62"/>
    </location>
</feature>
<proteinExistence type="predicted"/>
<dbReference type="RefSeq" id="WP_102652470.1">
    <property type="nucleotide sequence ID" value="NZ_PNRF01000012.1"/>
</dbReference>
<evidence type="ECO:0000256" key="2">
    <source>
        <dbReference type="SAM" id="Phobius"/>
    </source>
</evidence>
<dbReference type="EMBL" id="PNRF01000012">
    <property type="protein sequence ID" value="PMR76566.1"/>
    <property type="molecule type" value="Genomic_DNA"/>
</dbReference>
<evidence type="ECO:0008006" key="5">
    <source>
        <dbReference type="Google" id="ProtNLM"/>
    </source>
</evidence>
<dbReference type="OrthoDB" id="9813718at2"/>
<keyword evidence="2" id="KW-0812">Transmembrane</keyword>
<keyword evidence="2" id="KW-0472">Membrane</keyword>
<feature type="transmembrane region" description="Helical" evidence="2">
    <location>
        <begin position="15"/>
        <end position="35"/>
    </location>
</feature>
<protein>
    <recommendedName>
        <fullName evidence="5">MgtC/SapB transporter</fullName>
    </recommendedName>
</protein>
<accession>A0A2N7U815</accession>
<name>A0A2N7U815_9GAMM</name>
<dbReference type="AlphaFoldDB" id="A0A2N7U815"/>